<dbReference type="InterPro" id="IPR037401">
    <property type="entry name" value="SnoaL-like"/>
</dbReference>
<reference evidence="3 4" key="1">
    <citation type="submission" date="2017-05" db="EMBL/GenBank/DDBJ databases">
        <title>Streptomyces alboflavus Genome sequencing and assembly.</title>
        <authorList>
            <person name="Wang Y."/>
            <person name="Du B."/>
            <person name="Ding Y."/>
            <person name="Liu H."/>
            <person name="Hou Q."/>
            <person name="Liu K."/>
            <person name="Wang C."/>
            <person name="Yao L."/>
        </authorList>
    </citation>
    <scope>NUCLEOTIDE SEQUENCE [LARGE SCALE GENOMIC DNA]</scope>
    <source>
        <strain evidence="3 4">MDJK44</strain>
    </source>
</reference>
<dbReference type="InterPro" id="IPR032710">
    <property type="entry name" value="NTF2-like_dom_sf"/>
</dbReference>
<dbReference type="Proteomes" id="UP000195880">
    <property type="component" value="Chromosome"/>
</dbReference>
<feature type="compositionally biased region" description="Pro residues" evidence="1">
    <location>
        <begin position="163"/>
        <end position="173"/>
    </location>
</feature>
<proteinExistence type="predicted"/>
<organism evidence="3 4">
    <name type="scientific">Streptomyces alboflavus</name>
    <dbReference type="NCBI Taxonomy" id="67267"/>
    <lineage>
        <taxon>Bacteria</taxon>
        <taxon>Bacillati</taxon>
        <taxon>Actinomycetota</taxon>
        <taxon>Actinomycetes</taxon>
        <taxon>Kitasatosporales</taxon>
        <taxon>Streptomycetaceae</taxon>
        <taxon>Streptomyces</taxon>
    </lineage>
</organism>
<dbReference type="Gene3D" id="3.10.450.50">
    <property type="match status" value="1"/>
</dbReference>
<dbReference type="AlphaFoldDB" id="A0A1Z1WPN9"/>
<accession>A0A1Z1WPN9</accession>
<feature type="region of interest" description="Disordered" evidence="1">
    <location>
        <begin position="152"/>
        <end position="173"/>
    </location>
</feature>
<dbReference type="Pfam" id="PF12680">
    <property type="entry name" value="SnoaL_2"/>
    <property type="match status" value="1"/>
</dbReference>
<evidence type="ECO:0000313" key="3">
    <source>
        <dbReference type="EMBL" id="ARX88393.1"/>
    </source>
</evidence>
<evidence type="ECO:0000259" key="2">
    <source>
        <dbReference type="Pfam" id="PF12680"/>
    </source>
</evidence>
<keyword evidence="4" id="KW-1185">Reference proteome</keyword>
<dbReference type="SUPFAM" id="SSF54427">
    <property type="entry name" value="NTF2-like"/>
    <property type="match status" value="1"/>
</dbReference>
<dbReference type="EMBL" id="CP021748">
    <property type="protein sequence ID" value="ARX88393.1"/>
    <property type="molecule type" value="Genomic_DNA"/>
</dbReference>
<dbReference type="KEGG" id="salf:SMD44_07880"/>
<feature type="domain" description="SnoaL-like" evidence="2">
    <location>
        <begin position="24"/>
        <end position="117"/>
    </location>
</feature>
<sequence>MTTQNTGKQNTGQQNADHKLIVQRALAQLVGTGDVDALGKVLSDDFVHHRPDATSRTKAEWLAAVRASPLGDMRVDVLHLLADGDHVVMHSRRHHPGTGAEITGVDIWRFDDGLIAEAWGDPRTGGLGGGASGVVGASAHRPGKPRAHRLAGLRNARSADGRAPPPVERPPVG</sequence>
<gene>
    <name evidence="3" type="ORF">SMD44_07880</name>
</gene>
<dbReference type="RefSeq" id="WP_237307657.1">
    <property type="nucleotide sequence ID" value="NZ_CP021748.1"/>
</dbReference>
<evidence type="ECO:0000256" key="1">
    <source>
        <dbReference type="SAM" id="MobiDB-lite"/>
    </source>
</evidence>
<protein>
    <recommendedName>
        <fullName evidence="2">SnoaL-like domain-containing protein</fullName>
    </recommendedName>
</protein>
<name>A0A1Z1WPN9_9ACTN</name>
<evidence type="ECO:0000313" key="4">
    <source>
        <dbReference type="Proteomes" id="UP000195880"/>
    </source>
</evidence>